<gene>
    <name evidence="1" type="ORF">SS37A_29600</name>
</gene>
<dbReference type="EMBL" id="AP027142">
    <property type="protein sequence ID" value="BDV35431.1"/>
    <property type="molecule type" value="Genomic_DNA"/>
</dbReference>
<reference evidence="1 2" key="1">
    <citation type="journal article" date="2023" name="Int. J. Syst. Evol. Microbiol.">
        <title>Methylocystis iwaonis sp. nov., a type II methane-oxidizing bacterium from surface soil of a rice paddy field in Japan, and emended description of the genus Methylocystis (ex Whittenbury et al. 1970) Bowman et al. 1993.</title>
        <authorList>
            <person name="Kaise H."/>
            <person name="Sawadogo J.B."/>
            <person name="Alam M.S."/>
            <person name="Ueno C."/>
            <person name="Dianou D."/>
            <person name="Shinjo R."/>
            <person name="Asakawa S."/>
        </authorList>
    </citation>
    <scope>NUCLEOTIDE SEQUENCE [LARGE SCALE GENOMIC DNA]</scope>
    <source>
        <strain evidence="1 2">SS37A-Re</strain>
    </source>
</reference>
<dbReference type="Pfam" id="PF09650">
    <property type="entry name" value="PHA_gran_rgn"/>
    <property type="match status" value="1"/>
</dbReference>
<dbReference type="InterPro" id="IPR013433">
    <property type="entry name" value="PHA_gran_rgn"/>
</dbReference>
<evidence type="ECO:0000313" key="1">
    <source>
        <dbReference type="EMBL" id="BDV35431.1"/>
    </source>
</evidence>
<accession>A0ABM8EC11</accession>
<name>A0ABM8EC11_9HYPH</name>
<dbReference type="RefSeq" id="WP_281928872.1">
    <property type="nucleotide sequence ID" value="NZ_AP027142.1"/>
</dbReference>
<sequence>MANTITITVPHDLGVETAKKRLAERIEMLQREYMDKVAQSEVSWAGDVATVRVAALGQSATARMTVLPELVRIEVQLPWLLAKLSGGLQDFISRNANDVLRIGPGKKTS</sequence>
<evidence type="ECO:0000313" key="2">
    <source>
        <dbReference type="Proteomes" id="UP001317629"/>
    </source>
</evidence>
<proteinExistence type="predicted"/>
<dbReference type="Proteomes" id="UP001317629">
    <property type="component" value="Chromosome"/>
</dbReference>
<keyword evidence="2" id="KW-1185">Reference proteome</keyword>
<protein>
    <submittedName>
        <fullName evidence="1">Polyhydroxyalkanoic acid system protein</fullName>
    </submittedName>
</protein>
<organism evidence="1 2">
    <name type="scientific">Methylocystis iwaonis</name>
    <dbReference type="NCBI Taxonomy" id="2885079"/>
    <lineage>
        <taxon>Bacteria</taxon>
        <taxon>Pseudomonadati</taxon>
        <taxon>Pseudomonadota</taxon>
        <taxon>Alphaproteobacteria</taxon>
        <taxon>Hyphomicrobiales</taxon>
        <taxon>Methylocystaceae</taxon>
        <taxon>Methylocystis</taxon>
    </lineage>
</organism>